<reference evidence="1 2" key="1">
    <citation type="journal article" date="2012" name="J. Bacteriol.">
        <title>Genome sequences of type strains of seven species of the marine bacterium Pseudoalteromonas.</title>
        <authorList>
            <person name="Xie B.B."/>
            <person name="Shu Y.L."/>
            <person name="Qin Q.L."/>
            <person name="Rong J.C."/>
            <person name="Zhang X.Y."/>
            <person name="Chen X.L."/>
            <person name="Shi M."/>
            <person name="He H.L."/>
            <person name="Zhou B.C."/>
            <person name="Zhang Y.Z."/>
        </authorList>
    </citation>
    <scope>NUCLEOTIDE SEQUENCE [LARGE SCALE GENOMIC DNA]</scope>
    <source>
        <strain evidence="1 2">A 37-1-2</strain>
    </source>
</reference>
<dbReference type="EMBL" id="CP011025">
    <property type="protein sequence ID" value="ATC86013.1"/>
    <property type="molecule type" value="Genomic_DNA"/>
</dbReference>
<evidence type="ECO:0000313" key="1">
    <source>
        <dbReference type="EMBL" id="ATC86013.1"/>
    </source>
</evidence>
<protein>
    <submittedName>
        <fullName evidence="1">Uncharacterized protein</fullName>
    </submittedName>
</protein>
<name>A0A290S1M7_9GAMM</name>
<gene>
    <name evidence="1" type="ORF">PARC_a1390</name>
</gene>
<dbReference type="AlphaFoldDB" id="A0A290S1M7"/>
<sequence length="43" mass="5060">MTMFLIKLVLQTRKILKSALRRFFYAIKLTLVEIKPATIHISL</sequence>
<dbReference type="KEGG" id="part:PARC_a1390"/>
<organism evidence="1 2">
    <name type="scientific">Pseudoalteromonas arctica A 37-1-2</name>
    <dbReference type="NCBI Taxonomy" id="1117313"/>
    <lineage>
        <taxon>Bacteria</taxon>
        <taxon>Pseudomonadati</taxon>
        <taxon>Pseudomonadota</taxon>
        <taxon>Gammaproteobacteria</taxon>
        <taxon>Alteromonadales</taxon>
        <taxon>Pseudoalteromonadaceae</taxon>
        <taxon>Pseudoalteromonas</taxon>
    </lineage>
</organism>
<evidence type="ECO:0000313" key="2">
    <source>
        <dbReference type="Proteomes" id="UP000016505"/>
    </source>
</evidence>
<accession>A0A290S1M7</accession>
<proteinExistence type="predicted"/>
<dbReference type="Proteomes" id="UP000016505">
    <property type="component" value="Chromosome I"/>
</dbReference>